<proteinExistence type="predicted"/>
<sequence length="179" mass="20911">MSKPFQVYWSEDGHITNKANWLHCVETDDPVRAEQMYFKLCKKMLGKQGYVFLQSSDPDSVPYGRFNTGSDIRWNVDREEQEVRRWIVWAMPQEIPYKRWKAPTTYMVKGLKAAILLRSGEKIGCEISGEMIGRVLGRSSRGIRYWIAEEGENRSIDYANWRCLLEMAGFKNKPIATYL</sequence>
<dbReference type="AlphaFoldDB" id="A0A0C1Z1J5"/>
<dbReference type="PATRIC" id="fig|1229493.5.peg.3830"/>
<reference evidence="1 2" key="1">
    <citation type="submission" date="2014-07" db="EMBL/GenBank/DDBJ databases">
        <title>Unique and conserved regions in Vibrio harveyi and related species in comparison with the shrimp pathogen Vibrio harveyi CAIM 1792.</title>
        <authorList>
            <person name="Espinoza-Valles I."/>
            <person name="Vora G."/>
            <person name="Leekitcharoenphon P."/>
            <person name="Ussery D."/>
            <person name="Hoj L."/>
            <person name="Gomez-Gil B."/>
        </authorList>
    </citation>
    <scope>NUCLEOTIDE SEQUENCE [LARGE SCALE GENOMIC DNA]</scope>
    <source>
        <strain evidence="2">CAIM 1854 / LMG 25443</strain>
    </source>
</reference>
<evidence type="ECO:0000313" key="2">
    <source>
        <dbReference type="Proteomes" id="UP000031586"/>
    </source>
</evidence>
<dbReference type="Proteomes" id="UP000031586">
    <property type="component" value="Unassembled WGS sequence"/>
</dbReference>
<comment type="caution">
    <text evidence="1">The sequence shown here is derived from an EMBL/GenBank/DDBJ whole genome shotgun (WGS) entry which is preliminary data.</text>
</comment>
<name>A0A0C1Z1J5_9VIBR</name>
<organism evidence="1 2">
    <name type="scientific">Vibrio owensii CAIM 1854 = LMG 25443</name>
    <dbReference type="NCBI Taxonomy" id="1229493"/>
    <lineage>
        <taxon>Bacteria</taxon>
        <taxon>Pseudomonadati</taxon>
        <taxon>Pseudomonadota</taxon>
        <taxon>Gammaproteobacteria</taxon>
        <taxon>Vibrionales</taxon>
        <taxon>Vibrionaceae</taxon>
        <taxon>Vibrio</taxon>
    </lineage>
</organism>
<dbReference type="EMBL" id="JPRD01000044">
    <property type="protein sequence ID" value="KIF51005.1"/>
    <property type="molecule type" value="Genomic_DNA"/>
</dbReference>
<dbReference type="RefSeq" id="WP_020195214.1">
    <property type="nucleotide sequence ID" value="NZ_BAOH01000018.1"/>
</dbReference>
<accession>A0A0C1Z1J5</accession>
<gene>
    <name evidence="1" type="ORF">H735_22130</name>
</gene>
<evidence type="ECO:0000313" key="1">
    <source>
        <dbReference type="EMBL" id="KIF51005.1"/>
    </source>
</evidence>
<protein>
    <submittedName>
        <fullName evidence="1">Uncharacterized protein</fullName>
    </submittedName>
</protein>